<organism evidence="1">
    <name type="scientific">Lepeophtheirus salmonis</name>
    <name type="common">Salmon louse</name>
    <name type="synonym">Caligus salmonis</name>
    <dbReference type="NCBI Taxonomy" id="72036"/>
    <lineage>
        <taxon>Eukaryota</taxon>
        <taxon>Metazoa</taxon>
        <taxon>Ecdysozoa</taxon>
        <taxon>Arthropoda</taxon>
        <taxon>Crustacea</taxon>
        <taxon>Multicrustacea</taxon>
        <taxon>Hexanauplia</taxon>
        <taxon>Copepoda</taxon>
        <taxon>Siphonostomatoida</taxon>
        <taxon>Caligidae</taxon>
        <taxon>Lepeophtheirus</taxon>
    </lineage>
</organism>
<dbReference type="AlphaFoldDB" id="A0A0K2TD20"/>
<name>A0A0K2TD20_LEPSM</name>
<dbReference type="EMBL" id="HACA01006537">
    <property type="protein sequence ID" value="CDW23898.1"/>
    <property type="molecule type" value="Transcribed_RNA"/>
</dbReference>
<reference evidence="1" key="1">
    <citation type="submission" date="2014-05" db="EMBL/GenBank/DDBJ databases">
        <authorList>
            <person name="Chronopoulou M."/>
        </authorList>
    </citation>
    <scope>NUCLEOTIDE SEQUENCE</scope>
    <source>
        <tissue evidence="1">Whole organism</tissue>
    </source>
</reference>
<protein>
    <submittedName>
        <fullName evidence="1">Uncharacterized protein</fullName>
    </submittedName>
</protein>
<proteinExistence type="predicted"/>
<accession>A0A0K2TD20</accession>
<evidence type="ECO:0000313" key="1">
    <source>
        <dbReference type="EMBL" id="CDW23898.1"/>
    </source>
</evidence>
<sequence>MLRILIMGKSYRNKSTADNNIQILSLEDIVTMVPLCSIKLKMLFILKNEKIDHPKFSSFVG</sequence>